<gene>
    <name evidence="2" type="primary">tsaB</name>
    <name evidence="2" type="ORF">ELUMI_v1c08590</name>
</gene>
<reference evidence="2 3" key="1">
    <citation type="submission" date="2017-11" db="EMBL/GenBank/DDBJ databases">
        <title>Genome sequence of Entomoplasma luminosum PIMN-1 (ATCC 49195).</title>
        <authorList>
            <person name="Lo W.-S."/>
            <person name="Gasparich G.E."/>
            <person name="Kuo C.-H."/>
        </authorList>
    </citation>
    <scope>NUCLEOTIDE SEQUENCE [LARGE SCALE GENOMIC DNA]</scope>
    <source>
        <strain evidence="2 3">PIMN-1</strain>
    </source>
</reference>
<dbReference type="EMBL" id="CP024963">
    <property type="protein sequence ID" value="ATZ17580.1"/>
    <property type="molecule type" value="Genomic_DNA"/>
</dbReference>
<dbReference type="Gene3D" id="3.30.420.40">
    <property type="match status" value="1"/>
</dbReference>
<dbReference type="RefSeq" id="WP_025734839.1">
    <property type="nucleotide sequence ID" value="NZ_CP024963.1"/>
</dbReference>
<dbReference type="GO" id="GO:0002949">
    <property type="term" value="P:tRNA threonylcarbamoyladenosine modification"/>
    <property type="evidence" value="ECO:0007669"/>
    <property type="project" value="InterPro"/>
</dbReference>
<dbReference type="Gene3D" id="3.30.420.200">
    <property type="match status" value="1"/>
</dbReference>
<evidence type="ECO:0000313" key="2">
    <source>
        <dbReference type="EMBL" id="ATZ17580.1"/>
    </source>
</evidence>
<proteinExistence type="predicted"/>
<protein>
    <submittedName>
        <fullName evidence="2">tRNA N6-adenosine(37)-N6-threonylcarbamoyltransferase complex dimerization subunit TsaB</fullName>
    </submittedName>
</protein>
<evidence type="ECO:0000259" key="1">
    <source>
        <dbReference type="Pfam" id="PF00814"/>
    </source>
</evidence>
<evidence type="ECO:0000313" key="3">
    <source>
        <dbReference type="Proteomes" id="UP000232063"/>
    </source>
</evidence>
<dbReference type="Proteomes" id="UP000232063">
    <property type="component" value="Chromosome"/>
</dbReference>
<keyword evidence="3" id="KW-1185">Reference proteome</keyword>
<dbReference type="AlphaFoldDB" id="A0A2K8NUR1"/>
<dbReference type="GO" id="GO:0016740">
    <property type="term" value="F:transferase activity"/>
    <property type="evidence" value="ECO:0007669"/>
    <property type="project" value="UniProtKB-KW"/>
</dbReference>
<dbReference type="Pfam" id="PF00814">
    <property type="entry name" value="TsaD"/>
    <property type="match status" value="1"/>
</dbReference>
<dbReference type="SUPFAM" id="SSF53067">
    <property type="entry name" value="Actin-like ATPase domain"/>
    <property type="match status" value="1"/>
</dbReference>
<name>A0A2K8NUR1_9MOLU</name>
<dbReference type="KEGG" id="elj:ELUMI_v1c08590"/>
<dbReference type="InterPro" id="IPR043129">
    <property type="entry name" value="ATPase_NBD"/>
</dbReference>
<accession>A0A2K8NUR1</accession>
<dbReference type="InterPro" id="IPR022496">
    <property type="entry name" value="T6A_TsaB"/>
</dbReference>
<keyword evidence="2" id="KW-0808">Transferase</keyword>
<feature type="domain" description="Gcp-like" evidence="1">
    <location>
        <begin position="44"/>
        <end position="129"/>
    </location>
</feature>
<dbReference type="InterPro" id="IPR000905">
    <property type="entry name" value="Gcp-like_dom"/>
</dbReference>
<organism evidence="2 3">
    <name type="scientific">Williamsoniiplasma luminosum</name>
    <dbReference type="NCBI Taxonomy" id="214888"/>
    <lineage>
        <taxon>Bacteria</taxon>
        <taxon>Bacillati</taxon>
        <taxon>Mycoplasmatota</taxon>
        <taxon>Mollicutes</taxon>
        <taxon>Entomoplasmatales</taxon>
        <taxon>Williamsoniiplasma</taxon>
    </lineage>
</organism>
<sequence>MKLFIDTTNWKLIFLLIKDEQIIDQFLLDNTKKISDIFFDSLNLFLKRNNLTLKMLNDFYLTIGPGSYTGVRIGLSMVKTLKVLNPQINVFVIDSLKFQAGNKNKISLINARSNKFYASVLSDYKIQEAIQLINQDQVETLFEQYVQKRYVQVIDYNNVDFGLNVLDLIKHNQFALIEKVEDLKPIYIKNFI</sequence>
<dbReference type="NCBIfam" id="TIGR03725">
    <property type="entry name" value="T6A_YeaZ"/>
    <property type="match status" value="1"/>
</dbReference>
<dbReference type="OrthoDB" id="9784166at2"/>